<gene>
    <name evidence="2" type="ORF">JMJ35_006834</name>
</gene>
<reference evidence="2" key="1">
    <citation type="submission" date="2023-03" db="EMBL/GenBank/DDBJ databases">
        <title>Complete genome of Cladonia borealis.</title>
        <authorList>
            <person name="Park H."/>
        </authorList>
    </citation>
    <scope>NUCLEOTIDE SEQUENCE</scope>
    <source>
        <strain evidence="2">ANT050790</strain>
    </source>
</reference>
<organism evidence="2 3">
    <name type="scientific">Cladonia borealis</name>
    <dbReference type="NCBI Taxonomy" id="184061"/>
    <lineage>
        <taxon>Eukaryota</taxon>
        <taxon>Fungi</taxon>
        <taxon>Dikarya</taxon>
        <taxon>Ascomycota</taxon>
        <taxon>Pezizomycotina</taxon>
        <taxon>Lecanoromycetes</taxon>
        <taxon>OSLEUM clade</taxon>
        <taxon>Lecanoromycetidae</taxon>
        <taxon>Lecanorales</taxon>
        <taxon>Lecanorineae</taxon>
        <taxon>Cladoniaceae</taxon>
        <taxon>Cladonia</taxon>
    </lineage>
</organism>
<accession>A0AA39V019</accession>
<keyword evidence="3" id="KW-1185">Reference proteome</keyword>
<comment type="caution">
    <text evidence="2">The sequence shown here is derived from an EMBL/GenBank/DDBJ whole genome shotgun (WGS) entry which is preliminary data.</text>
</comment>
<evidence type="ECO:0000256" key="1">
    <source>
        <dbReference type="SAM" id="MobiDB-lite"/>
    </source>
</evidence>
<evidence type="ECO:0000313" key="2">
    <source>
        <dbReference type="EMBL" id="KAK0510402.1"/>
    </source>
</evidence>
<proteinExistence type="predicted"/>
<dbReference type="EMBL" id="JAFEKC020000015">
    <property type="protein sequence ID" value="KAK0510402.1"/>
    <property type="molecule type" value="Genomic_DNA"/>
</dbReference>
<dbReference type="Proteomes" id="UP001166286">
    <property type="component" value="Unassembled WGS sequence"/>
</dbReference>
<feature type="compositionally biased region" description="Pro residues" evidence="1">
    <location>
        <begin position="88"/>
        <end position="97"/>
    </location>
</feature>
<sequence length="141" mass="15238">MAAKKMFSYHLPGDRPSTPPDLPSEDKQHPHPLKANPPSKSARVSTSTAGARRLPANPPSTPENVSRACSRSPSPSPLPMPGRLNSPLSPPATPPLSPHRTQREVSFKFSNQLMQSKKLSSSVHGTLTQPVVYDLSDDDRS</sequence>
<dbReference type="AlphaFoldDB" id="A0AA39V019"/>
<protein>
    <submittedName>
        <fullName evidence="2">Uncharacterized protein</fullName>
    </submittedName>
</protein>
<feature type="compositionally biased region" description="Polar residues" evidence="1">
    <location>
        <begin position="38"/>
        <end position="49"/>
    </location>
</feature>
<name>A0AA39V019_9LECA</name>
<feature type="compositionally biased region" description="Polar residues" evidence="1">
    <location>
        <begin position="108"/>
        <end position="129"/>
    </location>
</feature>
<evidence type="ECO:0000313" key="3">
    <source>
        <dbReference type="Proteomes" id="UP001166286"/>
    </source>
</evidence>
<feature type="region of interest" description="Disordered" evidence="1">
    <location>
        <begin position="1"/>
        <end position="141"/>
    </location>
</feature>